<gene>
    <name evidence="2" type="ORF">PGUG_04503</name>
</gene>
<evidence type="ECO:0000256" key="1">
    <source>
        <dbReference type="SAM" id="MobiDB-lite"/>
    </source>
</evidence>
<feature type="region of interest" description="Disordered" evidence="1">
    <location>
        <begin position="1"/>
        <end position="33"/>
    </location>
</feature>
<proteinExistence type="predicted"/>
<sequence>MSRMPCDEGPMSMDRNFGSDLAEQRGSSRLQESLQNPRAAINCPLWELVMCIAKGAIRSVAFSTLQHRQWHDSASCWQLSRKLWKHGRVQMWSNEADLRTPKQLQRPYSIEKTLESSPVWAVFDIFLPSHKTHIRATRDMHYSSKRNIFSIIVATWKSCRS</sequence>
<name>A5DMK2_PICGU</name>
<organism evidence="2 3">
    <name type="scientific">Meyerozyma guilliermondii (strain ATCC 6260 / CBS 566 / DSM 6381 / JCM 1539 / NBRC 10279 / NRRL Y-324)</name>
    <name type="common">Yeast</name>
    <name type="synonym">Candida guilliermondii</name>
    <dbReference type="NCBI Taxonomy" id="294746"/>
    <lineage>
        <taxon>Eukaryota</taxon>
        <taxon>Fungi</taxon>
        <taxon>Dikarya</taxon>
        <taxon>Ascomycota</taxon>
        <taxon>Saccharomycotina</taxon>
        <taxon>Pichiomycetes</taxon>
        <taxon>Debaryomycetaceae</taxon>
        <taxon>Meyerozyma</taxon>
    </lineage>
</organism>
<dbReference type="EMBL" id="CH408159">
    <property type="protein sequence ID" value="EDK40404.2"/>
    <property type="molecule type" value="Genomic_DNA"/>
</dbReference>
<evidence type="ECO:0000313" key="2">
    <source>
        <dbReference type="EMBL" id="EDK40404.2"/>
    </source>
</evidence>
<dbReference type="Proteomes" id="UP000001997">
    <property type="component" value="Unassembled WGS sequence"/>
</dbReference>
<accession>A5DMK2</accession>
<evidence type="ECO:0000313" key="3">
    <source>
        <dbReference type="Proteomes" id="UP000001997"/>
    </source>
</evidence>
<reference evidence="2 3" key="1">
    <citation type="journal article" date="2009" name="Nature">
        <title>Evolution of pathogenicity and sexual reproduction in eight Candida genomes.</title>
        <authorList>
            <person name="Butler G."/>
            <person name="Rasmussen M.D."/>
            <person name="Lin M.F."/>
            <person name="Santos M.A."/>
            <person name="Sakthikumar S."/>
            <person name="Munro C.A."/>
            <person name="Rheinbay E."/>
            <person name="Grabherr M."/>
            <person name="Forche A."/>
            <person name="Reedy J.L."/>
            <person name="Agrafioti I."/>
            <person name="Arnaud M.B."/>
            <person name="Bates S."/>
            <person name="Brown A.J."/>
            <person name="Brunke S."/>
            <person name="Costanzo M.C."/>
            <person name="Fitzpatrick D.A."/>
            <person name="de Groot P.W."/>
            <person name="Harris D."/>
            <person name="Hoyer L.L."/>
            <person name="Hube B."/>
            <person name="Klis F.M."/>
            <person name="Kodira C."/>
            <person name="Lennard N."/>
            <person name="Logue M.E."/>
            <person name="Martin R."/>
            <person name="Neiman A.M."/>
            <person name="Nikolaou E."/>
            <person name="Quail M.A."/>
            <person name="Quinn J."/>
            <person name="Santos M.C."/>
            <person name="Schmitzberger F.F."/>
            <person name="Sherlock G."/>
            <person name="Shah P."/>
            <person name="Silverstein K.A."/>
            <person name="Skrzypek M.S."/>
            <person name="Soll D."/>
            <person name="Staggs R."/>
            <person name="Stansfield I."/>
            <person name="Stumpf M.P."/>
            <person name="Sudbery P.E."/>
            <person name="Srikantha T."/>
            <person name="Zeng Q."/>
            <person name="Berman J."/>
            <person name="Berriman M."/>
            <person name="Heitman J."/>
            <person name="Gow N.A."/>
            <person name="Lorenz M.C."/>
            <person name="Birren B.W."/>
            <person name="Kellis M."/>
            <person name="Cuomo C.A."/>
        </authorList>
    </citation>
    <scope>NUCLEOTIDE SEQUENCE [LARGE SCALE GENOMIC DNA]</scope>
    <source>
        <strain evidence="3">ATCC 6260 / CBS 566 / DSM 6381 / JCM 1539 / NBRC 10279 / NRRL Y-324</strain>
    </source>
</reference>
<dbReference type="VEuPathDB" id="FungiDB:PGUG_04503"/>
<dbReference type="AlphaFoldDB" id="A5DMK2"/>
<dbReference type="GeneID" id="5125157"/>
<protein>
    <submittedName>
        <fullName evidence="2">Uncharacterized protein</fullName>
    </submittedName>
</protein>
<dbReference type="KEGG" id="pgu:PGUG_04503"/>
<dbReference type="HOGENOM" id="CLU_1644340_0_0_1"/>
<dbReference type="InParanoid" id="A5DMK2"/>
<keyword evidence="3" id="KW-1185">Reference proteome</keyword>
<dbReference type="RefSeq" id="XP_001483773.2">
    <property type="nucleotide sequence ID" value="XM_001483723.1"/>
</dbReference>